<gene>
    <name evidence="5" type="ORF">GBAG_3627</name>
</gene>
<evidence type="ECO:0000256" key="2">
    <source>
        <dbReference type="SAM" id="MobiDB-lite"/>
    </source>
</evidence>
<dbReference type="AlphaFoldDB" id="A0A085G1R1"/>
<name>A0A085G1R1_9ENTR</name>
<comment type="similarity">
    <text evidence="1">Belongs to the VgrG protein family.</text>
</comment>
<sequence length="790" mass="88340">MASDGTRFTFTAGRTPADTFAVVNFKLKQSLSSLFSLEITVACNDPAIGFKAILDEFALLTIWQGDVIKRRVRGIVTFCEQGDSGKHQTLYRMTVRPEFWRSSQRQNCRSFQNYDIQYIFAKLLKEMRIRTHDALFRRPHPAREFCVQFMESDYDFIARLAAEEGIFFFEDEYLDDRDQKLTFTDDRCNLRGLGAFPYNPNAASESSTYCINTFCRSAQIRPAKVTTKDYTFTAPNWQAQYQEEGADLSYQRPDYEIFDYPGRFKDEQHGADFAKYQMDGWRNNVDFASGTSNCPQLQPGRWFTLTDHPREDLNSPWQVVSSEISGNQPQAQIGSSGQGTTLTNRFYVIPATQTWRPTPLPKPLVDGPQIGIVTGPAGEEIYCDEHGRVTVKFAWDRYNKSNEESSCWVRVSQAWAGTGFGNIAIPRVGQEVIVDFLNGDPDQPIITGRTYHAANRAPGDLPGTKTQMAIRSQTYKGNGYNELMFDDQTGQELLLMHAQKDMKTVVLNNRDTHVKVDHTETIGHNQQVTVGLGQTVKVGKENAAGHDQKITVAHDRSITVRNDQTLKVIRDRTVNAGRDDNLYVERDRKVTVKGNQEHNTTKDYISLVKGHHSLEVKGDLAQKVAGSLGVDAQGDIVLQSGSKITLRVGSSFVVIHPGGIDITGLKINFNGGGSAGTPVQTLQPTVLSALGDKVDDAATESPQDENADSSGDGGNSEEGDEHGSEDESDQYNIQFHFSDDDDTPYTDMKYVACFSDGTQKEGVIDKNGFTETFNSIQKEDIKIKVLFDIW</sequence>
<dbReference type="Proteomes" id="UP000028653">
    <property type="component" value="Unassembled WGS sequence"/>
</dbReference>
<evidence type="ECO:0000313" key="5">
    <source>
        <dbReference type="EMBL" id="KFC77656.1"/>
    </source>
</evidence>
<dbReference type="STRING" id="1006004.GBAG_3627"/>
<evidence type="ECO:0000259" key="4">
    <source>
        <dbReference type="Pfam" id="PF22178"/>
    </source>
</evidence>
<reference evidence="5 6" key="1">
    <citation type="submission" date="2014-05" db="EMBL/GenBank/DDBJ databases">
        <title>ATOL: Assembling a taxonomically balanced genome-scale reconstruction of the evolutionary history of the Enterobacteriaceae.</title>
        <authorList>
            <person name="Plunkett G.III."/>
            <person name="Neeno-Eckwall E.C."/>
            <person name="Glasner J.D."/>
            <person name="Perna N.T."/>
        </authorList>
    </citation>
    <scope>NUCLEOTIDE SEQUENCE [LARGE SCALE GENOMIC DNA]</scope>
    <source>
        <strain evidence="5 6">ATCC 33320</strain>
    </source>
</reference>
<dbReference type="InterPro" id="IPR037026">
    <property type="entry name" value="Vgr_OB-fold_dom_sf"/>
</dbReference>
<dbReference type="Pfam" id="PF04717">
    <property type="entry name" value="Phage_base_V"/>
    <property type="match status" value="1"/>
</dbReference>
<dbReference type="Gene3D" id="2.30.110.50">
    <property type="match status" value="1"/>
</dbReference>
<dbReference type="RefSeq" id="WP_034498789.1">
    <property type="nucleotide sequence ID" value="NZ_JMPI01000063.1"/>
</dbReference>
<dbReference type="NCBIfam" id="TIGR01646">
    <property type="entry name" value="vgr_GE"/>
    <property type="match status" value="1"/>
</dbReference>
<dbReference type="InterPro" id="IPR006533">
    <property type="entry name" value="T6SS_Vgr_RhsGE"/>
</dbReference>
<dbReference type="eggNOG" id="COG3501">
    <property type="taxonomic scope" value="Bacteria"/>
</dbReference>
<dbReference type="Gene3D" id="4.10.220.110">
    <property type="match status" value="1"/>
</dbReference>
<comment type="caution">
    <text evidence="5">The sequence shown here is derived from an EMBL/GenBank/DDBJ whole genome shotgun (WGS) entry which is preliminary data.</text>
</comment>
<feature type="domain" description="Gp5/Type VI secretion system Vgr C-terminal trimerisation" evidence="4">
    <location>
        <begin position="544"/>
        <end position="622"/>
    </location>
</feature>
<proteinExistence type="inferred from homology"/>
<dbReference type="NCBIfam" id="TIGR03361">
    <property type="entry name" value="VI_Rhs_Vgr"/>
    <property type="match status" value="1"/>
</dbReference>
<dbReference type="Pfam" id="PF22178">
    <property type="entry name" value="Gp5_trimer_C"/>
    <property type="match status" value="2"/>
</dbReference>
<feature type="region of interest" description="Disordered" evidence="2">
    <location>
        <begin position="697"/>
        <end position="728"/>
    </location>
</feature>
<dbReference type="Gene3D" id="2.40.50.230">
    <property type="entry name" value="Gp5 N-terminal domain"/>
    <property type="match status" value="1"/>
</dbReference>
<feature type="domain" description="Gp5/Type VI secretion system Vgr C-terminal trimerisation" evidence="4">
    <location>
        <begin position="469"/>
        <end position="542"/>
    </location>
</feature>
<evidence type="ECO:0000259" key="3">
    <source>
        <dbReference type="Pfam" id="PF04717"/>
    </source>
</evidence>
<dbReference type="InterPro" id="IPR017847">
    <property type="entry name" value="T6SS_RhsGE_Vgr_subset"/>
</dbReference>
<dbReference type="InterPro" id="IPR006531">
    <property type="entry name" value="Gp5/Vgr_OB"/>
</dbReference>
<dbReference type="InterPro" id="IPR054030">
    <property type="entry name" value="Gp5_Vgr_C"/>
</dbReference>
<organism evidence="5 6">
    <name type="scientific">Buttiauxella agrestis ATCC 33320</name>
    <dbReference type="NCBI Taxonomy" id="1006004"/>
    <lineage>
        <taxon>Bacteria</taxon>
        <taxon>Pseudomonadati</taxon>
        <taxon>Pseudomonadota</taxon>
        <taxon>Gammaproteobacteria</taxon>
        <taxon>Enterobacterales</taxon>
        <taxon>Enterobacteriaceae</taxon>
        <taxon>Buttiauxella</taxon>
    </lineage>
</organism>
<feature type="compositionally biased region" description="Acidic residues" evidence="2">
    <location>
        <begin position="715"/>
        <end position="728"/>
    </location>
</feature>
<dbReference type="Gene3D" id="3.55.50.10">
    <property type="entry name" value="Baseplate protein-like domains"/>
    <property type="match status" value="1"/>
</dbReference>
<dbReference type="Pfam" id="PF05954">
    <property type="entry name" value="Phage_GPD"/>
    <property type="match status" value="1"/>
</dbReference>
<dbReference type="SUPFAM" id="SSF69279">
    <property type="entry name" value="Phage tail proteins"/>
    <property type="match status" value="2"/>
</dbReference>
<evidence type="ECO:0000313" key="6">
    <source>
        <dbReference type="Proteomes" id="UP000028653"/>
    </source>
</evidence>
<feature type="domain" description="Gp5/Type VI secretion system Vgr protein OB-fold" evidence="3">
    <location>
        <begin position="384"/>
        <end position="451"/>
    </location>
</feature>
<dbReference type="OrthoDB" id="6710627at2"/>
<dbReference type="EMBL" id="JMPI01000063">
    <property type="protein sequence ID" value="KFC77656.1"/>
    <property type="molecule type" value="Genomic_DNA"/>
</dbReference>
<evidence type="ECO:0000256" key="1">
    <source>
        <dbReference type="ARBA" id="ARBA00005558"/>
    </source>
</evidence>
<keyword evidence="6" id="KW-1185">Reference proteome</keyword>
<dbReference type="SUPFAM" id="SSF69255">
    <property type="entry name" value="gp5 N-terminal domain-like"/>
    <property type="match status" value="1"/>
</dbReference>
<accession>A0A085G1R1</accession>
<dbReference type="SUPFAM" id="SSF69349">
    <property type="entry name" value="Phage fibre proteins"/>
    <property type="match status" value="2"/>
</dbReference>
<protein>
    <submittedName>
        <fullName evidence="5">VgrG family protein</fullName>
    </submittedName>
</protein>